<dbReference type="InterPro" id="IPR011006">
    <property type="entry name" value="CheY-like_superfamily"/>
</dbReference>
<reference evidence="4 5" key="2">
    <citation type="journal article" date="2016" name="Sci. Rep.">
        <title>The genome of Rhizobiales bacteria in predatory ants reveals urease gene functions but no genes for nitrogen fixation.</title>
        <authorList>
            <person name="Neuvonen M.M."/>
            <person name="Tamarit D."/>
            <person name="Naslund K."/>
            <person name="Liebig J."/>
            <person name="Feldhaar H."/>
            <person name="Moran N.A."/>
            <person name="Guy L."/>
            <person name="Andersson S.G."/>
        </authorList>
    </citation>
    <scope>NUCLEOTIDE SEQUENCE [LARGE SCALE GENOMIC DNA]</scope>
    <source>
        <strain evidence="4 5">Hsal</strain>
    </source>
</reference>
<dbReference type="PANTHER" id="PTHR44591:SF23">
    <property type="entry name" value="CHEY SUBFAMILY"/>
    <property type="match status" value="1"/>
</dbReference>
<evidence type="ECO:0000313" key="5">
    <source>
        <dbReference type="Proteomes" id="UP000188912"/>
    </source>
</evidence>
<dbReference type="KEGG" id="thd:BHV28_15250"/>
<dbReference type="SUPFAM" id="SSF88659">
    <property type="entry name" value="Sigma3 and sigma4 domains of RNA polymerase sigma factors"/>
    <property type="match status" value="1"/>
</dbReference>
<keyword evidence="5" id="KW-1185">Reference proteome</keyword>
<dbReference type="EMBL" id="CP017315">
    <property type="protein sequence ID" value="AQS42205.1"/>
    <property type="molecule type" value="Genomic_DNA"/>
</dbReference>
<dbReference type="Proteomes" id="UP000188912">
    <property type="component" value="Chromosome"/>
</dbReference>
<dbReference type="Gene3D" id="1.20.140.160">
    <property type="match status" value="1"/>
</dbReference>
<gene>
    <name evidence="4" type="ORF">BHV28_15250</name>
</gene>
<dbReference type="PROSITE" id="PS50110">
    <property type="entry name" value="RESPONSE_REGULATORY"/>
    <property type="match status" value="1"/>
</dbReference>
<organism evidence="4 5">
    <name type="scientific">Candidatus Tokpelaia hoelldobleri</name>
    <dbReference type="NCBI Taxonomy" id="1902579"/>
    <lineage>
        <taxon>Bacteria</taxon>
        <taxon>Pseudomonadati</taxon>
        <taxon>Pseudomonadota</taxon>
        <taxon>Alphaproteobacteria</taxon>
        <taxon>Hyphomicrobiales</taxon>
        <taxon>Candidatus Tokpelaia</taxon>
    </lineage>
</organism>
<dbReference type="Pfam" id="PF22233">
    <property type="entry name" value="PhyR_sigma-like"/>
    <property type="match status" value="1"/>
</dbReference>
<evidence type="ECO:0000313" key="4">
    <source>
        <dbReference type="EMBL" id="AQS42205.1"/>
    </source>
</evidence>
<dbReference type="Pfam" id="PF22029">
    <property type="entry name" value="PhyR_sigma2"/>
    <property type="match status" value="1"/>
</dbReference>
<accession>A0A1U9JWE7</accession>
<dbReference type="Gene3D" id="3.40.50.2300">
    <property type="match status" value="1"/>
</dbReference>
<proteinExistence type="predicted"/>
<dbReference type="Pfam" id="PF00072">
    <property type="entry name" value="Response_reg"/>
    <property type="match status" value="1"/>
</dbReference>
<dbReference type="SUPFAM" id="SSF52172">
    <property type="entry name" value="CheY-like"/>
    <property type="match status" value="1"/>
</dbReference>
<dbReference type="InterPro" id="IPR053866">
    <property type="entry name" value="PhyR_sigma2"/>
</dbReference>
<dbReference type="NCBIfam" id="NF006623">
    <property type="entry name" value="PRK09191.1"/>
    <property type="match status" value="1"/>
</dbReference>
<protein>
    <submittedName>
        <fullName evidence="4">Two component system response regulator</fullName>
    </submittedName>
</protein>
<dbReference type="PANTHER" id="PTHR44591">
    <property type="entry name" value="STRESS RESPONSE REGULATOR PROTEIN 1"/>
    <property type="match status" value="1"/>
</dbReference>
<evidence type="ECO:0000259" key="3">
    <source>
        <dbReference type="PROSITE" id="PS50110"/>
    </source>
</evidence>
<evidence type="ECO:0000256" key="1">
    <source>
        <dbReference type="ARBA" id="ARBA00022553"/>
    </source>
</evidence>
<dbReference type="CDD" id="cd17540">
    <property type="entry name" value="REC_PhyR"/>
    <property type="match status" value="1"/>
</dbReference>
<dbReference type="GO" id="GO:0000160">
    <property type="term" value="P:phosphorelay signal transduction system"/>
    <property type="evidence" value="ECO:0007669"/>
    <property type="project" value="InterPro"/>
</dbReference>
<evidence type="ECO:0000256" key="2">
    <source>
        <dbReference type="PROSITE-ProRule" id="PRU00169"/>
    </source>
</evidence>
<sequence>MSLSMRIAPHLALLRRFARAVTGSQTSGDAYVAAMLEALIADIEIFPQTSSDRISVYQLFCKLFDQTTPQIPEPLPSLGAETQAGARLSCLTPRARQAFLLVAVEGFEEREAAEVLDTSSKNFKKLLAEAARDISEQVATRILIIEDEPLIAMDIEQMVQGLGHQVVGIARTHKEAVALFKDKEPGMVLADIQLADGSSGIDAVNDILRELSLPVIFITAFPERLLTGERPEPTFLVTKPFNPDMVKALISQALFFQDNARNSPDKAAPFVDRELRQ</sequence>
<reference evidence="4 5" key="1">
    <citation type="journal article" date="2010" name="Science">
        <title>Genomic comparison of the ants Camponotus floridanus and Harpegnathos saltator.</title>
        <authorList>
            <person name="Bonasio R."/>
            <person name="Zhang G."/>
            <person name="Ye C."/>
            <person name="Mutti N.S."/>
            <person name="Fang X."/>
            <person name="Qin N."/>
            <person name="Donahue G."/>
            <person name="Yang P."/>
            <person name="Li Q."/>
            <person name="Li C."/>
            <person name="Zhang P."/>
            <person name="Huang Z."/>
            <person name="Berger S.L."/>
            <person name="Reinberg D."/>
            <person name="Wang J."/>
            <person name="Liebig J."/>
        </authorList>
    </citation>
    <scope>NUCLEOTIDE SEQUENCE [LARGE SCALE GENOMIC DNA]</scope>
    <source>
        <strain evidence="4 5">Hsal</strain>
    </source>
</reference>
<dbReference type="InterPro" id="IPR050595">
    <property type="entry name" value="Bact_response_regulator"/>
</dbReference>
<feature type="modified residue" description="4-aspartylphosphate" evidence="2">
    <location>
        <position position="191"/>
    </location>
</feature>
<feature type="domain" description="Response regulatory" evidence="3">
    <location>
        <begin position="141"/>
        <end position="254"/>
    </location>
</feature>
<dbReference type="AlphaFoldDB" id="A0A1U9JWE7"/>
<name>A0A1U9JWE7_9HYPH</name>
<dbReference type="InterPro" id="IPR014605">
    <property type="entry name" value="Sig_resp-reg_PhyR"/>
</dbReference>
<keyword evidence="1 2" id="KW-0597">Phosphoprotein</keyword>
<dbReference type="InterPro" id="IPR001789">
    <property type="entry name" value="Sig_transdc_resp-reg_receiver"/>
</dbReference>
<dbReference type="PIRSF" id="PIRSF036400">
    <property type="entry name" value="RR_Ctr_UCP036400"/>
    <property type="match status" value="1"/>
</dbReference>
<dbReference type="InterPro" id="IPR053867">
    <property type="entry name" value="PhyR_sigma4"/>
</dbReference>
<dbReference type="STRING" id="1902579.BHV28_15250"/>
<dbReference type="InterPro" id="IPR013324">
    <property type="entry name" value="RNA_pol_sigma_r3/r4-like"/>
</dbReference>
<dbReference type="SMART" id="SM00448">
    <property type="entry name" value="REC"/>
    <property type="match status" value="1"/>
</dbReference>